<dbReference type="EMBL" id="AGZR01000004">
    <property type="protein sequence ID" value="EPD33645.1"/>
    <property type="molecule type" value="Genomic_DNA"/>
</dbReference>
<dbReference type="STRING" id="883161.HMPREF9306_00400"/>
<accession>S2W5W8</accession>
<name>S2W5W8_9ACTN</name>
<proteinExistence type="predicted"/>
<keyword evidence="3" id="KW-1185">Reference proteome</keyword>
<reference evidence="2 3" key="1">
    <citation type="submission" date="2013-04" db="EMBL/GenBank/DDBJ databases">
        <title>The Genome Sequence of Propionimicrobium lymphophilum ACS-093-V-SCH5.</title>
        <authorList>
            <consortium name="The Broad Institute Genomics Platform"/>
            <person name="Earl A."/>
            <person name="Ward D."/>
            <person name="Feldgarden M."/>
            <person name="Gevers D."/>
            <person name="Saerens B."/>
            <person name="Vaneechoutte M."/>
            <person name="Walker B."/>
            <person name="Young S."/>
            <person name="Zeng Q."/>
            <person name="Gargeya S."/>
            <person name="Fitzgerald M."/>
            <person name="Haas B."/>
            <person name="Abouelleil A."/>
            <person name="Allen A.W."/>
            <person name="Alvarado L."/>
            <person name="Arachchi H.M."/>
            <person name="Berlin A.M."/>
            <person name="Chapman S.B."/>
            <person name="Gainer-Dewar J."/>
            <person name="Goldberg J."/>
            <person name="Griggs A."/>
            <person name="Gujja S."/>
            <person name="Hansen M."/>
            <person name="Howarth C."/>
            <person name="Imamovic A."/>
            <person name="Ireland A."/>
            <person name="Larimer J."/>
            <person name="McCowan C."/>
            <person name="Murphy C."/>
            <person name="Pearson M."/>
            <person name="Poon T.W."/>
            <person name="Priest M."/>
            <person name="Roberts A."/>
            <person name="Saif S."/>
            <person name="Shea T."/>
            <person name="Sisk P."/>
            <person name="Sykes S."/>
            <person name="Wortman J."/>
            <person name="Nusbaum C."/>
            <person name="Birren B."/>
        </authorList>
    </citation>
    <scope>NUCLEOTIDE SEQUENCE [LARGE SCALE GENOMIC DNA]</scope>
    <source>
        <strain evidence="2 3">ACS-093-V-SCH5</strain>
    </source>
</reference>
<sequence>MYMTKNNPGKGKHDEGVLVMISELHLELVELLEAEIDLEDLEETYRNARERGSNLVAECMRCYPGDYLEIIRAWFEDLEVAA</sequence>
<protein>
    <submittedName>
        <fullName evidence="2">Uncharacterized protein</fullName>
    </submittedName>
</protein>
<comment type="caution">
    <text evidence="2">The sequence shown here is derived from an EMBL/GenBank/DDBJ whole genome shotgun (WGS) entry which is preliminary data.</text>
</comment>
<dbReference type="AlphaFoldDB" id="S2W5W8"/>
<dbReference type="HOGENOM" id="CLU_194571_0_0_11"/>
<evidence type="ECO:0000313" key="2">
    <source>
        <dbReference type="EMBL" id="EPD33645.1"/>
    </source>
</evidence>
<organism evidence="2 3">
    <name type="scientific">Propionimicrobium lymphophilum ACS-093-V-SCH5</name>
    <dbReference type="NCBI Taxonomy" id="883161"/>
    <lineage>
        <taxon>Bacteria</taxon>
        <taxon>Bacillati</taxon>
        <taxon>Actinomycetota</taxon>
        <taxon>Actinomycetes</taxon>
        <taxon>Propionibacteriales</taxon>
        <taxon>Propionibacteriaceae</taxon>
        <taxon>Propionimicrobium</taxon>
    </lineage>
</organism>
<feature type="coiled-coil region" evidence="1">
    <location>
        <begin position="24"/>
        <end position="58"/>
    </location>
</feature>
<gene>
    <name evidence="2" type="ORF">HMPREF9306_00400</name>
</gene>
<evidence type="ECO:0000313" key="3">
    <source>
        <dbReference type="Proteomes" id="UP000014417"/>
    </source>
</evidence>
<keyword evidence="1" id="KW-0175">Coiled coil</keyword>
<evidence type="ECO:0000256" key="1">
    <source>
        <dbReference type="SAM" id="Coils"/>
    </source>
</evidence>
<dbReference type="Proteomes" id="UP000014417">
    <property type="component" value="Unassembled WGS sequence"/>
</dbReference>